<name>A0A560FK33_9PROT</name>
<evidence type="ECO:0000313" key="2">
    <source>
        <dbReference type="Proteomes" id="UP000319859"/>
    </source>
</evidence>
<organism evidence="1 2">
    <name type="scientific">Nitrospirillum amazonense</name>
    <dbReference type="NCBI Taxonomy" id="28077"/>
    <lineage>
        <taxon>Bacteria</taxon>
        <taxon>Pseudomonadati</taxon>
        <taxon>Pseudomonadota</taxon>
        <taxon>Alphaproteobacteria</taxon>
        <taxon>Rhodospirillales</taxon>
        <taxon>Azospirillaceae</taxon>
        <taxon>Nitrospirillum</taxon>
    </lineage>
</organism>
<evidence type="ECO:0000313" key="1">
    <source>
        <dbReference type="EMBL" id="TWB21967.1"/>
    </source>
</evidence>
<reference evidence="1 2" key="1">
    <citation type="submission" date="2019-06" db="EMBL/GenBank/DDBJ databases">
        <title>Genomic Encyclopedia of Type Strains, Phase IV (KMG-V): Genome sequencing to study the core and pangenomes of soil and plant-associated prokaryotes.</title>
        <authorList>
            <person name="Whitman W."/>
        </authorList>
    </citation>
    <scope>NUCLEOTIDE SEQUENCE [LARGE SCALE GENOMIC DNA]</scope>
    <source>
        <strain evidence="1 2">BR 11880</strain>
    </source>
</reference>
<comment type="caution">
    <text evidence="1">The sequence shown here is derived from an EMBL/GenBank/DDBJ whole genome shotgun (WGS) entry which is preliminary data.</text>
</comment>
<accession>A0A560FK33</accession>
<sequence>MWDSRLWIYGKQDNEGTQYLLVGGLLVERATGRSEPNPVGSIVALTPEKCTLVGPAREELDVPIDLPANLAPRLIDDVVQRYRTAFGGASALETALKAQHIDLSNAEELRRALAK</sequence>
<protein>
    <submittedName>
        <fullName evidence="1">Uncharacterized protein</fullName>
    </submittedName>
</protein>
<dbReference type="AlphaFoldDB" id="A0A560FK33"/>
<gene>
    <name evidence="1" type="ORF">FBZ89_104215</name>
</gene>
<dbReference type="Proteomes" id="UP000319859">
    <property type="component" value="Unassembled WGS sequence"/>
</dbReference>
<proteinExistence type="predicted"/>
<dbReference type="EMBL" id="VITN01000004">
    <property type="protein sequence ID" value="TWB21967.1"/>
    <property type="molecule type" value="Genomic_DNA"/>
</dbReference>